<feature type="transmembrane region" description="Helical" evidence="10">
    <location>
        <begin position="244"/>
        <end position="265"/>
    </location>
</feature>
<dbReference type="PANTHER" id="PTHR21137:SF35">
    <property type="entry name" value="ODORANT RECEPTOR 19A-RELATED"/>
    <property type="match status" value="1"/>
</dbReference>
<reference evidence="11" key="1">
    <citation type="submission" date="2021-03" db="EMBL/GenBank/DDBJ databases">
        <title>Chromosome level genome of the anhydrobiotic midge Polypedilum vanderplanki.</title>
        <authorList>
            <person name="Yoshida Y."/>
            <person name="Kikawada T."/>
            <person name="Gusev O."/>
        </authorList>
    </citation>
    <scope>NUCLEOTIDE SEQUENCE</scope>
    <source>
        <strain evidence="11">NIAS01</strain>
        <tissue evidence="11">Whole body or cell culture</tissue>
    </source>
</reference>
<dbReference type="AlphaFoldDB" id="A0A9J6CQK2"/>
<name>A0A9J6CQK2_POLVA</name>
<keyword evidence="8 10" id="KW-0675">Receptor</keyword>
<keyword evidence="2" id="KW-1003">Cell membrane</keyword>
<evidence type="ECO:0000256" key="6">
    <source>
        <dbReference type="ARBA" id="ARBA00022989"/>
    </source>
</evidence>
<sequence>MEKDYSVIDLFKIASSYYKFIGINLFEFKIIKLQKRRQKLVMFLRYCYFFFCVFSIIALSVLNLMIQLSKPDEPKDFTFILSGFSIAFKSLYIFIKRRKFCEIILELQKNFKNTTIKKYQISDLLKYMRFYRICCIASASAMSLRMIVVMFTEDLSVIEDTIYVLYKVKPFYIFLRIWFLIIITSSTFVLFSNTVIIITFFRILAVAFENLNVDILMLNYENSENILVKKHFKILEFSKKLENLLSFMLLIHFGEISGVIGGAGIQVINNTMFYRKIIYFLLTSERLYQVLVICYFGQKIVNANKINREMLYNNMWYDWRNRKTKTLLLMLLYTQKCVCIKSLGLKKISLRTFMKVS</sequence>
<keyword evidence="7 10" id="KW-0472">Membrane</keyword>
<proteinExistence type="inferred from homology"/>
<evidence type="ECO:0000313" key="12">
    <source>
        <dbReference type="Proteomes" id="UP001107558"/>
    </source>
</evidence>
<protein>
    <recommendedName>
        <fullName evidence="10">Odorant receptor</fullName>
    </recommendedName>
</protein>
<dbReference type="Proteomes" id="UP001107558">
    <property type="component" value="Chromosome 1"/>
</dbReference>
<evidence type="ECO:0000256" key="7">
    <source>
        <dbReference type="ARBA" id="ARBA00023136"/>
    </source>
</evidence>
<comment type="subcellular location">
    <subcellularLocation>
        <location evidence="1 10">Cell membrane</location>
        <topology evidence="1 10">Multi-pass membrane protein</topology>
    </subcellularLocation>
</comment>
<feature type="transmembrane region" description="Helical" evidence="10">
    <location>
        <begin position="43"/>
        <end position="65"/>
    </location>
</feature>
<comment type="similarity">
    <text evidence="10">Belongs to the insect chemoreceptor superfamily. Heteromeric odorant receptor channel (TC 1.A.69) family.</text>
</comment>
<evidence type="ECO:0000256" key="8">
    <source>
        <dbReference type="ARBA" id="ARBA00023170"/>
    </source>
</evidence>
<organism evidence="11 12">
    <name type="scientific">Polypedilum vanderplanki</name>
    <name type="common">Sleeping chironomid midge</name>
    <dbReference type="NCBI Taxonomy" id="319348"/>
    <lineage>
        <taxon>Eukaryota</taxon>
        <taxon>Metazoa</taxon>
        <taxon>Ecdysozoa</taxon>
        <taxon>Arthropoda</taxon>
        <taxon>Hexapoda</taxon>
        <taxon>Insecta</taxon>
        <taxon>Pterygota</taxon>
        <taxon>Neoptera</taxon>
        <taxon>Endopterygota</taxon>
        <taxon>Diptera</taxon>
        <taxon>Nematocera</taxon>
        <taxon>Chironomoidea</taxon>
        <taxon>Chironomidae</taxon>
        <taxon>Chironominae</taxon>
        <taxon>Polypedilum</taxon>
        <taxon>Polypedilum</taxon>
    </lineage>
</organism>
<comment type="caution">
    <text evidence="10">Lacks conserved residue(s) required for the propagation of feature annotation.</text>
</comment>
<dbReference type="PANTHER" id="PTHR21137">
    <property type="entry name" value="ODORANT RECEPTOR"/>
    <property type="match status" value="1"/>
</dbReference>
<evidence type="ECO:0000256" key="4">
    <source>
        <dbReference type="ARBA" id="ARBA00022692"/>
    </source>
</evidence>
<gene>
    <name evidence="11" type="ORF">PVAND_013405</name>
</gene>
<comment type="caution">
    <text evidence="11">The sequence shown here is derived from an EMBL/GenBank/DDBJ whole genome shotgun (WGS) entry which is preliminary data.</text>
</comment>
<dbReference type="EMBL" id="JADBJN010000001">
    <property type="protein sequence ID" value="KAG5684164.1"/>
    <property type="molecule type" value="Genomic_DNA"/>
</dbReference>
<feature type="transmembrane region" description="Helical" evidence="10">
    <location>
        <begin position="130"/>
        <end position="151"/>
    </location>
</feature>
<evidence type="ECO:0000256" key="5">
    <source>
        <dbReference type="ARBA" id="ARBA00022725"/>
    </source>
</evidence>
<keyword evidence="9 10" id="KW-0807">Transducer</keyword>
<evidence type="ECO:0000256" key="9">
    <source>
        <dbReference type="ARBA" id="ARBA00023224"/>
    </source>
</evidence>
<evidence type="ECO:0000256" key="3">
    <source>
        <dbReference type="ARBA" id="ARBA00022606"/>
    </source>
</evidence>
<evidence type="ECO:0000256" key="10">
    <source>
        <dbReference type="RuleBase" id="RU351113"/>
    </source>
</evidence>
<feature type="transmembrane region" description="Helical" evidence="10">
    <location>
        <begin position="77"/>
        <end position="95"/>
    </location>
</feature>
<keyword evidence="3 10" id="KW-0716">Sensory transduction</keyword>
<dbReference type="GO" id="GO:0005886">
    <property type="term" value="C:plasma membrane"/>
    <property type="evidence" value="ECO:0007669"/>
    <property type="project" value="UniProtKB-SubCell"/>
</dbReference>
<keyword evidence="4 10" id="KW-0812">Transmembrane</keyword>
<feature type="transmembrane region" description="Helical" evidence="10">
    <location>
        <begin position="171"/>
        <end position="201"/>
    </location>
</feature>
<dbReference type="GO" id="GO:0005549">
    <property type="term" value="F:odorant binding"/>
    <property type="evidence" value="ECO:0007669"/>
    <property type="project" value="InterPro"/>
</dbReference>
<dbReference type="Pfam" id="PF02949">
    <property type="entry name" value="7tm_6"/>
    <property type="match status" value="1"/>
</dbReference>
<evidence type="ECO:0000256" key="1">
    <source>
        <dbReference type="ARBA" id="ARBA00004651"/>
    </source>
</evidence>
<evidence type="ECO:0000256" key="2">
    <source>
        <dbReference type="ARBA" id="ARBA00022475"/>
    </source>
</evidence>
<dbReference type="GO" id="GO:0007165">
    <property type="term" value="P:signal transduction"/>
    <property type="evidence" value="ECO:0007669"/>
    <property type="project" value="UniProtKB-KW"/>
</dbReference>
<dbReference type="OrthoDB" id="8185860at2759"/>
<keyword evidence="6 10" id="KW-1133">Transmembrane helix</keyword>
<dbReference type="InterPro" id="IPR004117">
    <property type="entry name" value="7tm6_olfct_rcpt"/>
</dbReference>
<keyword evidence="5 10" id="KW-0552">Olfaction</keyword>
<accession>A0A9J6CQK2</accession>
<keyword evidence="12" id="KW-1185">Reference proteome</keyword>
<evidence type="ECO:0000313" key="11">
    <source>
        <dbReference type="EMBL" id="KAG5684164.1"/>
    </source>
</evidence>
<dbReference type="GO" id="GO:0004984">
    <property type="term" value="F:olfactory receptor activity"/>
    <property type="evidence" value="ECO:0007669"/>
    <property type="project" value="InterPro"/>
</dbReference>